<dbReference type="Proteomes" id="UP000192408">
    <property type="component" value="Unassembled WGS sequence"/>
</dbReference>
<evidence type="ECO:0000313" key="2">
    <source>
        <dbReference type="Proteomes" id="UP000192408"/>
    </source>
</evidence>
<evidence type="ECO:0008006" key="3">
    <source>
        <dbReference type="Google" id="ProtNLM"/>
    </source>
</evidence>
<protein>
    <recommendedName>
        <fullName evidence="3">Phage replication protein O</fullName>
    </recommendedName>
</protein>
<sequence>MRFTTHINNQKCLEWEFTTLSQGALFDLLNQASSWAQAHYVDGKTLYWVSRSMVVEQLPLAYKKEDTVYRAFKEFAEKGLIEYIKYDEKDLICLTEKGKEWNSFTPSKSSDFNPEVGLQSDDTRISIRKGSDLNPTDKYINNKYINNKNTSSLQAATPTKRKVKFSDDDLKCAQWIFGLVKKLIPTAKQPTFDSWARDIRLIRERDGRTHREICELFQWANQDSFWAANVLSPSKLREKWNQLEAKRKSKSTPSKIGWDDNPFDFMSNCDDLVGEVITIPQDVAKEL</sequence>
<organism evidence="1 2">
    <name type="scientific">Pasteurella testudinis DSM 23072</name>
    <dbReference type="NCBI Taxonomy" id="1122938"/>
    <lineage>
        <taxon>Bacteria</taxon>
        <taxon>Pseudomonadati</taxon>
        <taxon>Pseudomonadota</taxon>
        <taxon>Gammaproteobacteria</taxon>
        <taxon>Pasteurellales</taxon>
        <taxon>Pasteurellaceae</taxon>
        <taxon>Pasteurella</taxon>
    </lineage>
</organism>
<accession>A0A1W1V414</accession>
<evidence type="ECO:0000313" key="1">
    <source>
        <dbReference type="EMBL" id="SMB88026.1"/>
    </source>
</evidence>
<dbReference type="STRING" id="1122938.SAMN05660772_02803"/>
<dbReference type="EMBL" id="FWWV01000044">
    <property type="protein sequence ID" value="SMB88026.1"/>
    <property type="molecule type" value="Genomic_DNA"/>
</dbReference>
<feature type="non-terminal residue" evidence="1">
    <location>
        <position position="287"/>
    </location>
</feature>
<proteinExistence type="predicted"/>
<dbReference type="AlphaFoldDB" id="A0A1W1V414"/>
<keyword evidence="2" id="KW-1185">Reference proteome</keyword>
<name>A0A1W1V414_9PAST</name>
<gene>
    <name evidence="1" type="ORF">SAMN05660772_02803</name>
</gene>
<reference evidence="2" key="1">
    <citation type="submission" date="2017-04" db="EMBL/GenBank/DDBJ databases">
        <authorList>
            <person name="Varghese N."/>
            <person name="Submissions S."/>
        </authorList>
    </citation>
    <scope>NUCLEOTIDE SEQUENCE [LARGE SCALE GENOMIC DNA]</scope>
    <source>
        <strain evidence="2">DSM 23072</strain>
    </source>
</reference>